<dbReference type="AlphaFoldDB" id="A0A2R6CEH6"/>
<dbReference type="GO" id="GO:0006465">
    <property type="term" value="P:signal peptide processing"/>
    <property type="evidence" value="ECO:0007669"/>
    <property type="project" value="InterPro"/>
</dbReference>
<dbReference type="GO" id="GO:0004252">
    <property type="term" value="F:serine-type endopeptidase activity"/>
    <property type="evidence" value="ECO:0007669"/>
    <property type="project" value="InterPro"/>
</dbReference>
<gene>
    <name evidence="3" type="ORF">B9Q04_01720</name>
</gene>
<proteinExistence type="predicted"/>
<name>A0A2R6CEH6_9ARCH</name>
<evidence type="ECO:0000313" key="3">
    <source>
        <dbReference type="EMBL" id="PSO09176.1"/>
    </source>
</evidence>
<dbReference type="InterPro" id="IPR019756">
    <property type="entry name" value="Pept_S26A_signal_pept_1_Ser-AS"/>
</dbReference>
<organism evidence="3 4">
    <name type="scientific">Candidatus Marsarchaeota G2 archaeon BE_D</name>
    <dbReference type="NCBI Taxonomy" id="1978158"/>
    <lineage>
        <taxon>Archaea</taxon>
        <taxon>Candidatus Marsarchaeota</taxon>
        <taxon>Candidatus Marsarchaeota group 2</taxon>
    </lineage>
</organism>
<reference evidence="3 4" key="1">
    <citation type="submission" date="2017-04" db="EMBL/GenBank/DDBJ databases">
        <title>Novel microbial lineages endemic to geothermal iron-oxide mats fill important gaps in the evolutionary history of Archaea.</title>
        <authorList>
            <person name="Jay Z.J."/>
            <person name="Beam J.P."/>
            <person name="Dlakic M."/>
            <person name="Rusch D.B."/>
            <person name="Kozubal M.A."/>
            <person name="Inskeep W.P."/>
        </authorList>
    </citation>
    <scope>NUCLEOTIDE SEQUENCE [LARGE SCALE GENOMIC DNA]</scope>
    <source>
        <strain evidence="3">BE_D</strain>
    </source>
</reference>
<evidence type="ECO:0008006" key="5">
    <source>
        <dbReference type="Google" id="ProtNLM"/>
    </source>
</evidence>
<dbReference type="CDD" id="cd06530">
    <property type="entry name" value="S26_SPase_I"/>
    <property type="match status" value="1"/>
</dbReference>
<comment type="caution">
    <text evidence="3">The sequence shown here is derived from an EMBL/GenBank/DDBJ whole genome shotgun (WGS) entry which is preliminary data.</text>
</comment>
<protein>
    <recommendedName>
        <fullName evidence="5">Signal peptidase I</fullName>
    </recommendedName>
</protein>
<dbReference type="InterPro" id="IPR036286">
    <property type="entry name" value="LexA/Signal_pep-like_sf"/>
</dbReference>
<keyword evidence="1" id="KW-0645">Protease</keyword>
<sequence>MFVVVLHVFLAEVTSYSMFPTLTRGGLLVVLGSIGHQRYRVGGVVVYRSTDPSLNYELIVHRIVGVDVNPTGGIVGLYNT</sequence>
<dbReference type="Proteomes" id="UP000242015">
    <property type="component" value="Unassembled WGS sequence"/>
</dbReference>
<keyword evidence="2" id="KW-0378">Hydrolase</keyword>
<dbReference type="EMBL" id="NEXF01000018">
    <property type="protein sequence ID" value="PSO09176.1"/>
    <property type="molecule type" value="Genomic_DNA"/>
</dbReference>
<evidence type="ECO:0000256" key="1">
    <source>
        <dbReference type="ARBA" id="ARBA00022670"/>
    </source>
</evidence>
<dbReference type="PROSITE" id="PS00501">
    <property type="entry name" value="SPASE_I_1"/>
    <property type="match status" value="1"/>
</dbReference>
<dbReference type="SUPFAM" id="SSF51306">
    <property type="entry name" value="LexA/Signal peptidase"/>
    <property type="match status" value="1"/>
</dbReference>
<evidence type="ECO:0000313" key="4">
    <source>
        <dbReference type="Proteomes" id="UP000242015"/>
    </source>
</evidence>
<accession>A0A2R6CEH6</accession>
<dbReference type="GO" id="GO:0016020">
    <property type="term" value="C:membrane"/>
    <property type="evidence" value="ECO:0007669"/>
    <property type="project" value="InterPro"/>
</dbReference>
<dbReference type="InterPro" id="IPR019533">
    <property type="entry name" value="Peptidase_S26"/>
</dbReference>
<evidence type="ECO:0000256" key="2">
    <source>
        <dbReference type="ARBA" id="ARBA00022801"/>
    </source>
</evidence>